<accession>A0A8H9H8L9</accession>
<gene>
    <name evidence="1" type="ORF">GCM10011574_55970</name>
</gene>
<evidence type="ECO:0000313" key="1">
    <source>
        <dbReference type="EMBL" id="GGO24995.1"/>
    </source>
</evidence>
<organism evidence="1 2">
    <name type="scientific">Microbispora bryophytorum</name>
    <dbReference type="NCBI Taxonomy" id="1460882"/>
    <lineage>
        <taxon>Bacteria</taxon>
        <taxon>Bacillati</taxon>
        <taxon>Actinomycetota</taxon>
        <taxon>Actinomycetes</taxon>
        <taxon>Streptosporangiales</taxon>
        <taxon>Streptosporangiaceae</taxon>
        <taxon>Microbispora</taxon>
    </lineage>
</organism>
<dbReference type="Proteomes" id="UP000653480">
    <property type="component" value="Unassembled WGS sequence"/>
</dbReference>
<dbReference type="AlphaFoldDB" id="A0A8H9H8L9"/>
<name>A0A8H9H8L9_9ACTN</name>
<dbReference type="EMBL" id="BMMN01000013">
    <property type="protein sequence ID" value="GGO24995.1"/>
    <property type="molecule type" value="Genomic_DNA"/>
</dbReference>
<evidence type="ECO:0000313" key="2">
    <source>
        <dbReference type="Proteomes" id="UP000653480"/>
    </source>
</evidence>
<protein>
    <submittedName>
        <fullName evidence="1">Uncharacterized protein</fullName>
    </submittedName>
</protein>
<keyword evidence="2" id="KW-1185">Reference proteome</keyword>
<proteinExistence type="predicted"/>
<reference evidence="1" key="2">
    <citation type="submission" date="2020-09" db="EMBL/GenBank/DDBJ databases">
        <authorList>
            <person name="Sun Q."/>
            <person name="Zhou Y."/>
        </authorList>
    </citation>
    <scope>NUCLEOTIDE SEQUENCE</scope>
    <source>
        <strain evidence="1">CGMCC 4.7138</strain>
    </source>
</reference>
<reference evidence="1" key="1">
    <citation type="journal article" date="2014" name="Int. J. Syst. Evol. Microbiol.">
        <title>Complete genome sequence of Corynebacterium casei LMG S-19264T (=DSM 44701T), isolated from a smear-ripened cheese.</title>
        <authorList>
            <consortium name="US DOE Joint Genome Institute (JGI-PGF)"/>
            <person name="Walter F."/>
            <person name="Albersmeier A."/>
            <person name="Kalinowski J."/>
            <person name="Ruckert C."/>
        </authorList>
    </citation>
    <scope>NUCLEOTIDE SEQUENCE</scope>
    <source>
        <strain evidence="1">CGMCC 4.7138</strain>
    </source>
</reference>
<comment type="caution">
    <text evidence="1">The sequence shown here is derived from an EMBL/GenBank/DDBJ whole genome shotgun (WGS) entry which is preliminary data.</text>
</comment>
<sequence>MMGRQGIQMAQSPVSRDAVPVSSLLTAVGYERTTALLRGRRIRRVVYYPLTGGEDGHDVEDWDFGPWHQPTMGVELFADDGACFSAVWGSSFDHYGLELFPGPMADHLRRVGEPCGPVPVEVTDHPRWSSLVGRELTCVDIIWSEDRERGIRVPDAIRLCSRERAVWIAAGRPAEWPPEEVYYLGTDDVMVIFTAQFAATVGIPPIR</sequence>